<accession>A0A2G3DX80</accession>
<gene>
    <name evidence="2" type="ORF">CSX01_03310</name>
</gene>
<evidence type="ECO:0000313" key="3">
    <source>
        <dbReference type="Proteomes" id="UP000225889"/>
    </source>
</evidence>
<dbReference type="RefSeq" id="WP_099391434.1">
    <property type="nucleotide sequence ID" value="NZ_PDYF01000008.1"/>
</dbReference>
<comment type="caution">
    <text evidence="2">The sequence shown here is derived from an EMBL/GenBank/DDBJ whole genome shotgun (WGS) entry which is preliminary data.</text>
</comment>
<evidence type="ECO:0000256" key="1">
    <source>
        <dbReference type="SAM" id="Phobius"/>
    </source>
</evidence>
<keyword evidence="1" id="KW-0812">Transmembrane</keyword>
<proteinExistence type="predicted"/>
<keyword evidence="1" id="KW-1133">Transmembrane helix</keyword>
<sequence>MENVKDEKQISFTNIYKCIANNIRPIGSLIGLFLIIIGVIKFFETAGYYSGYRSALHDELSTLLVEIKSLLSLLLVAMGTMIDVLSLKNH</sequence>
<dbReference type="AlphaFoldDB" id="A0A2G3DX80"/>
<feature type="transmembrane region" description="Helical" evidence="1">
    <location>
        <begin position="26"/>
        <end position="49"/>
    </location>
</feature>
<organism evidence="2 3">
    <name type="scientific">Pseudobutyrivibrio ruminis</name>
    <dbReference type="NCBI Taxonomy" id="46206"/>
    <lineage>
        <taxon>Bacteria</taxon>
        <taxon>Bacillati</taxon>
        <taxon>Bacillota</taxon>
        <taxon>Clostridia</taxon>
        <taxon>Lachnospirales</taxon>
        <taxon>Lachnospiraceae</taxon>
        <taxon>Pseudobutyrivibrio</taxon>
    </lineage>
</organism>
<protein>
    <submittedName>
        <fullName evidence="2">Uncharacterized protein</fullName>
    </submittedName>
</protein>
<dbReference type="Proteomes" id="UP000225889">
    <property type="component" value="Unassembled WGS sequence"/>
</dbReference>
<name>A0A2G3DX80_9FIRM</name>
<feature type="transmembrane region" description="Helical" evidence="1">
    <location>
        <begin position="69"/>
        <end position="87"/>
    </location>
</feature>
<reference evidence="2 3" key="2">
    <citation type="submission" date="2017-10" db="EMBL/GenBank/DDBJ databases">
        <authorList>
            <person name="Banno H."/>
            <person name="Chua N.-H."/>
        </authorList>
    </citation>
    <scope>NUCLEOTIDE SEQUENCE [LARGE SCALE GENOMIC DNA]</scope>
    <source>
        <strain evidence="2 3">JK626</strain>
    </source>
</reference>
<evidence type="ECO:0000313" key="2">
    <source>
        <dbReference type="EMBL" id="PHU35642.1"/>
    </source>
</evidence>
<reference evidence="2 3" key="1">
    <citation type="submission" date="2017-10" db="EMBL/GenBank/DDBJ databases">
        <title>Resolving the taxonomy of Roseburia spp., Eubacterium rectale and Agathobacter spp. through phylogenomic analysis.</title>
        <authorList>
            <person name="Sheridan P.O."/>
            <person name="Walker A.W."/>
            <person name="Duncan S.H."/>
            <person name="Scott K.P."/>
            <person name="Toole P.W.O."/>
            <person name="Luis P."/>
            <person name="Flint H.J."/>
        </authorList>
    </citation>
    <scope>NUCLEOTIDE SEQUENCE [LARGE SCALE GENOMIC DNA]</scope>
    <source>
        <strain evidence="2 3">JK626</strain>
    </source>
</reference>
<keyword evidence="1" id="KW-0472">Membrane</keyword>
<dbReference type="EMBL" id="PDYF01000008">
    <property type="protein sequence ID" value="PHU35642.1"/>
    <property type="molecule type" value="Genomic_DNA"/>
</dbReference>